<dbReference type="EMBL" id="CP055156">
    <property type="protein sequence ID" value="QNF35878.1"/>
    <property type="molecule type" value="Genomic_DNA"/>
</dbReference>
<dbReference type="InterPro" id="IPR029062">
    <property type="entry name" value="Class_I_gatase-like"/>
</dbReference>
<dbReference type="KEGG" id="aswu:HUW51_18465"/>
<evidence type="ECO:0000313" key="2">
    <source>
        <dbReference type="EMBL" id="QNF35878.1"/>
    </source>
</evidence>
<protein>
    <submittedName>
        <fullName evidence="2">GMP synthase</fullName>
    </submittedName>
</protein>
<evidence type="ECO:0000259" key="1">
    <source>
        <dbReference type="Pfam" id="PF00117"/>
    </source>
</evidence>
<gene>
    <name evidence="2" type="ORF">HUW51_18465</name>
</gene>
<dbReference type="SUPFAM" id="SSF52317">
    <property type="entry name" value="Class I glutamine amidotransferase-like"/>
    <property type="match status" value="1"/>
</dbReference>
<reference evidence="2 3" key="1">
    <citation type="journal article" date="2018" name="Int. J. Syst. Evol. Microbiol.">
        <title>Adhaeribacter swui sp. nov., isolated from wet mud.</title>
        <authorList>
            <person name="Kim D.U."/>
            <person name="Kim K.W."/>
            <person name="Kang M.S."/>
            <person name="Kim J.Y."/>
            <person name="Jang J.H."/>
            <person name="Kim M.K."/>
        </authorList>
    </citation>
    <scope>NUCLEOTIDE SEQUENCE [LARGE SCALE GENOMIC DNA]</scope>
    <source>
        <strain evidence="2 3">KCTC 52873</strain>
    </source>
</reference>
<dbReference type="Proteomes" id="UP000515237">
    <property type="component" value="Chromosome"/>
</dbReference>
<evidence type="ECO:0000313" key="3">
    <source>
        <dbReference type="Proteomes" id="UP000515237"/>
    </source>
</evidence>
<sequence>MVSVKVAILDLNAGHPNQGLRCIQDILVRYSQKNQIALDFEIFEVRVKNEIPDSDFDIYISSGGPGSPLESVGTEWENNYFGLINELEAINNNPDRLDKKYVFFICHSFQLICRHYQLGTLSKRKSTSFGIFPIPRTLAGKTEELFRGLDEPFYAVDSRDWQVVEPDEKQFITMGAKILALEKERPHVNLERCIMAIRFNAYFFGTQFHPEADPVGMKKLLLEEEKKNQIIQVHGADKYADMLQFLDDPKKLERTQNQIIPAFINQAIQALQETYS</sequence>
<dbReference type="Pfam" id="PF00117">
    <property type="entry name" value="GATase"/>
    <property type="match status" value="1"/>
</dbReference>
<accession>A0A7G7GFE4</accession>
<name>A0A7G7GFE4_9BACT</name>
<organism evidence="2 3">
    <name type="scientific">Adhaeribacter swui</name>
    <dbReference type="NCBI Taxonomy" id="2086471"/>
    <lineage>
        <taxon>Bacteria</taxon>
        <taxon>Pseudomonadati</taxon>
        <taxon>Bacteroidota</taxon>
        <taxon>Cytophagia</taxon>
        <taxon>Cytophagales</taxon>
        <taxon>Hymenobacteraceae</taxon>
        <taxon>Adhaeribacter</taxon>
    </lineage>
</organism>
<dbReference type="AlphaFoldDB" id="A0A7G7GFE4"/>
<dbReference type="PROSITE" id="PS51273">
    <property type="entry name" value="GATASE_TYPE_1"/>
    <property type="match status" value="1"/>
</dbReference>
<dbReference type="InterPro" id="IPR017926">
    <property type="entry name" value="GATASE"/>
</dbReference>
<proteinExistence type="predicted"/>
<feature type="domain" description="Glutamine amidotransferase" evidence="1">
    <location>
        <begin position="27"/>
        <end position="223"/>
    </location>
</feature>
<dbReference type="Gene3D" id="3.40.50.880">
    <property type="match status" value="1"/>
</dbReference>
<keyword evidence="3" id="KW-1185">Reference proteome</keyword>